<proteinExistence type="predicted"/>
<keyword evidence="2" id="KW-0238">DNA-binding</keyword>
<evidence type="ECO:0000256" key="1">
    <source>
        <dbReference type="ARBA" id="ARBA00023015"/>
    </source>
</evidence>
<dbReference type="PANTHER" id="PTHR44688">
    <property type="entry name" value="DNA-BINDING TRANSCRIPTIONAL ACTIVATOR DEVR_DOSR"/>
    <property type="match status" value="1"/>
</dbReference>
<reference evidence="6 7" key="1">
    <citation type="submission" date="2020-11" db="EMBL/GenBank/DDBJ databases">
        <title>Enhanced detection system for hospital associated transmission using whole genome sequencing surveillance.</title>
        <authorList>
            <person name="Harrison L.H."/>
            <person name="Van Tyne D."/>
            <person name="Marsh J.W."/>
            <person name="Griffith M.P."/>
            <person name="Snyder D.J."/>
            <person name="Cooper V.S."/>
            <person name="Mustapha M."/>
        </authorList>
    </citation>
    <scope>NUCLEOTIDE SEQUENCE [LARGE SCALE GENOMIC DNA]</scope>
    <source>
        <strain evidence="6 7">SER00227</strain>
    </source>
</reference>
<dbReference type="InterPro" id="IPR016032">
    <property type="entry name" value="Sig_transdc_resp-reg_C-effctor"/>
</dbReference>
<organism evidence="6 7">
    <name type="scientific">Serratia surfactantfaciens</name>
    <dbReference type="NCBI Taxonomy" id="2741499"/>
    <lineage>
        <taxon>Bacteria</taxon>
        <taxon>Pseudomonadati</taxon>
        <taxon>Pseudomonadota</taxon>
        <taxon>Gammaproteobacteria</taxon>
        <taxon>Enterobacterales</taxon>
        <taxon>Yersiniaceae</taxon>
        <taxon>Serratia</taxon>
    </lineage>
</organism>
<evidence type="ECO:0000256" key="3">
    <source>
        <dbReference type="ARBA" id="ARBA00023159"/>
    </source>
</evidence>
<dbReference type="PANTHER" id="PTHR44688:SF16">
    <property type="entry name" value="DNA-BINDING TRANSCRIPTIONAL ACTIVATOR DEVR_DOSR"/>
    <property type="match status" value="1"/>
</dbReference>
<dbReference type="PRINTS" id="PR00038">
    <property type="entry name" value="HTHLUXR"/>
</dbReference>
<dbReference type="Gene3D" id="1.10.10.10">
    <property type="entry name" value="Winged helix-like DNA-binding domain superfamily/Winged helix DNA-binding domain"/>
    <property type="match status" value="1"/>
</dbReference>
<dbReference type="Proteomes" id="UP000635335">
    <property type="component" value="Unassembled WGS sequence"/>
</dbReference>
<gene>
    <name evidence="6" type="ORF">I5U16_11465</name>
</gene>
<evidence type="ECO:0000256" key="2">
    <source>
        <dbReference type="ARBA" id="ARBA00023125"/>
    </source>
</evidence>
<feature type="domain" description="HTH luxR-type" evidence="5">
    <location>
        <begin position="127"/>
        <end position="192"/>
    </location>
</feature>
<sequence length="201" mass="23331">MESTITLAFIDNDRFFIDGLQQLLLPYFARRGIRVQLLDAALAHRADMVFQSVARDWQARFCLRSASDGRPMNFALRVPDDTRWRENPRCASETGVIFRNDSPGSVLRQLERALTARAHGDVAHRCYWCERQRITRRERDVMRYLASELPQATIARNLRLSVKTVSNHKQAAMRKLGFKRNADLYRWLRLGGLNTVERPQG</sequence>
<dbReference type="InterPro" id="IPR000792">
    <property type="entry name" value="Tscrpt_reg_LuxR_C"/>
</dbReference>
<accession>A0ABS0M1K4</accession>
<dbReference type="EMBL" id="JADUMB010000003">
    <property type="protein sequence ID" value="MBH1920759.1"/>
    <property type="molecule type" value="Genomic_DNA"/>
</dbReference>
<dbReference type="PROSITE" id="PS50043">
    <property type="entry name" value="HTH_LUXR_2"/>
    <property type="match status" value="1"/>
</dbReference>
<evidence type="ECO:0000313" key="6">
    <source>
        <dbReference type="EMBL" id="MBH1920759.1"/>
    </source>
</evidence>
<dbReference type="SMART" id="SM00421">
    <property type="entry name" value="HTH_LUXR"/>
    <property type="match status" value="1"/>
</dbReference>
<dbReference type="CDD" id="cd06170">
    <property type="entry name" value="LuxR_C_like"/>
    <property type="match status" value="1"/>
</dbReference>
<protein>
    <submittedName>
        <fullName evidence="6">Helix-turn-helix transcriptional regulator</fullName>
    </submittedName>
</protein>
<dbReference type="SUPFAM" id="SSF46894">
    <property type="entry name" value="C-terminal effector domain of the bipartite response regulators"/>
    <property type="match status" value="1"/>
</dbReference>
<evidence type="ECO:0000256" key="4">
    <source>
        <dbReference type="ARBA" id="ARBA00023163"/>
    </source>
</evidence>
<dbReference type="InterPro" id="IPR036388">
    <property type="entry name" value="WH-like_DNA-bd_sf"/>
</dbReference>
<dbReference type="RefSeq" id="WP_025159863.1">
    <property type="nucleotide sequence ID" value="NZ_CP016948.1"/>
</dbReference>
<name>A0ABS0M1K4_9GAMM</name>
<keyword evidence="1" id="KW-0805">Transcription regulation</keyword>
<evidence type="ECO:0000313" key="7">
    <source>
        <dbReference type="Proteomes" id="UP000635335"/>
    </source>
</evidence>
<comment type="caution">
    <text evidence="6">The sequence shown here is derived from an EMBL/GenBank/DDBJ whole genome shotgun (WGS) entry which is preliminary data.</text>
</comment>
<dbReference type="Pfam" id="PF00196">
    <property type="entry name" value="GerE"/>
    <property type="match status" value="1"/>
</dbReference>
<keyword evidence="7" id="KW-1185">Reference proteome</keyword>
<evidence type="ECO:0000259" key="5">
    <source>
        <dbReference type="PROSITE" id="PS50043"/>
    </source>
</evidence>
<keyword evidence="4" id="KW-0804">Transcription</keyword>
<keyword evidence="3" id="KW-0010">Activator</keyword>